<keyword evidence="3" id="KW-1185">Reference proteome</keyword>
<proteinExistence type="predicted"/>
<feature type="transmembrane region" description="Helical" evidence="1">
    <location>
        <begin position="51"/>
        <end position="69"/>
    </location>
</feature>
<evidence type="ECO:0000313" key="2">
    <source>
        <dbReference type="EMBL" id="CAE1317806.1"/>
    </source>
</evidence>
<evidence type="ECO:0000313" key="3">
    <source>
        <dbReference type="Proteomes" id="UP000597762"/>
    </source>
</evidence>
<dbReference type="Proteomes" id="UP000597762">
    <property type="component" value="Unassembled WGS sequence"/>
</dbReference>
<organism evidence="2 3">
    <name type="scientific">Acanthosepion pharaonis</name>
    <name type="common">Pharaoh cuttlefish</name>
    <name type="synonym">Sepia pharaonis</name>
    <dbReference type="NCBI Taxonomy" id="158019"/>
    <lineage>
        <taxon>Eukaryota</taxon>
        <taxon>Metazoa</taxon>
        <taxon>Spiralia</taxon>
        <taxon>Lophotrochozoa</taxon>
        <taxon>Mollusca</taxon>
        <taxon>Cephalopoda</taxon>
        <taxon>Coleoidea</taxon>
        <taxon>Decapodiformes</taxon>
        <taxon>Sepiida</taxon>
        <taxon>Sepiina</taxon>
        <taxon>Sepiidae</taxon>
        <taxon>Acanthosepion</taxon>
    </lineage>
</organism>
<accession>A0A812ECF2</accession>
<gene>
    <name evidence="2" type="ORF">SPHA_68320</name>
</gene>
<keyword evidence="1" id="KW-0812">Transmembrane</keyword>
<sequence>MHTYIIFLFSLFLTFFFAFFLPPLSLSFSLYIFIMNEYTSHWLSSPFPFSIYHLSPSLSLFLCLPVSFPPTISLSLCPFSTMSHPVSLSLYLCLFSSDYLSLFSYLSSLTFSLFDCLFLLLLPSPSRFVPSPSTISLSFCLFFSLSLLSLPSLFCSVPSLSTNFRLSIISLRLQPHFFRGMEYVLTKTKTTSHLSLSLFLCICLSLFLSICLSLCLSVSPSFYLSLSFSHAFTKKRSPILEMVSF</sequence>
<evidence type="ECO:0000256" key="1">
    <source>
        <dbReference type="SAM" id="Phobius"/>
    </source>
</evidence>
<name>A0A812ECF2_ACAPH</name>
<dbReference type="AlphaFoldDB" id="A0A812ECF2"/>
<reference evidence="2" key="1">
    <citation type="submission" date="2021-01" db="EMBL/GenBank/DDBJ databases">
        <authorList>
            <person name="Li R."/>
            <person name="Bekaert M."/>
        </authorList>
    </citation>
    <scope>NUCLEOTIDE SEQUENCE</scope>
    <source>
        <strain evidence="2">Farmed</strain>
    </source>
</reference>
<protein>
    <submittedName>
        <fullName evidence="2">Uncharacterized protein</fullName>
    </submittedName>
</protein>
<dbReference type="EMBL" id="CAHIKZ030004970">
    <property type="protein sequence ID" value="CAE1317806.1"/>
    <property type="molecule type" value="Genomic_DNA"/>
</dbReference>
<comment type="caution">
    <text evidence="2">The sequence shown here is derived from an EMBL/GenBank/DDBJ whole genome shotgun (WGS) entry which is preliminary data.</text>
</comment>
<keyword evidence="1" id="KW-1133">Transmembrane helix</keyword>
<feature type="transmembrane region" description="Helical" evidence="1">
    <location>
        <begin position="196"/>
        <end position="226"/>
    </location>
</feature>
<feature type="transmembrane region" description="Helical" evidence="1">
    <location>
        <begin position="134"/>
        <end position="154"/>
    </location>
</feature>
<keyword evidence="1" id="KW-0472">Membrane</keyword>
<feature type="transmembrane region" description="Helical" evidence="1">
    <location>
        <begin position="103"/>
        <end position="122"/>
    </location>
</feature>